<dbReference type="InterPro" id="IPR001372">
    <property type="entry name" value="Dynein_light_chain_typ-1/2"/>
</dbReference>
<feature type="region of interest" description="Disordered" evidence="1">
    <location>
        <begin position="1"/>
        <end position="71"/>
    </location>
</feature>
<sequence length="254" mass="28413">MASTMDPTSKKQSKTKSKTTTIKKPFSSPQDPSVPSSTLNKITRQYSKWNTNHTHVQKPFPPATATATHPSPRVDTHLQVKAMTVSANADSSSLSILKNNHRHHHHQQQKQQVDMEKKQNKTEDGKERDEPRRPSVSLQSGRRKSFCDSQLELGEFFSTVGVKVVAVDMPPFMQIHAVTCARKVYDGLDKCTSKTLALSLKKEFDGVYGPAWHCIVGSSFGSFVTHSVGGFLYFSMNQHKLNILLFKTTVQRAD</sequence>
<dbReference type="SUPFAM" id="SSF54648">
    <property type="entry name" value="DLC"/>
    <property type="match status" value="1"/>
</dbReference>
<protein>
    <recommendedName>
        <fullName evidence="4">Dynein light chain</fullName>
    </recommendedName>
</protein>
<dbReference type="Proteomes" id="UP001141806">
    <property type="component" value="Unassembled WGS sequence"/>
</dbReference>
<evidence type="ECO:0000256" key="1">
    <source>
        <dbReference type="SAM" id="MobiDB-lite"/>
    </source>
</evidence>
<dbReference type="PANTHER" id="PTHR11886:SF80">
    <property type="entry name" value="OS01G0555600 PROTEIN"/>
    <property type="match status" value="1"/>
</dbReference>
<name>A0A9Q0KNS6_9MAGN</name>
<dbReference type="Pfam" id="PF01221">
    <property type="entry name" value="Dynein_light"/>
    <property type="match status" value="1"/>
</dbReference>
<dbReference type="AlphaFoldDB" id="A0A9Q0KNS6"/>
<gene>
    <name evidence="2" type="ORF">NE237_007053</name>
</gene>
<dbReference type="Gene3D" id="3.30.740.10">
    <property type="entry name" value="Protein Inhibitor Of Neuronal Nitric Oxide Synthase"/>
    <property type="match status" value="1"/>
</dbReference>
<keyword evidence="3" id="KW-1185">Reference proteome</keyword>
<evidence type="ECO:0000313" key="2">
    <source>
        <dbReference type="EMBL" id="KAJ4973879.1"/>
    </source>
</evidence>
<evidence type="ECO:0008006" key="4">
    <source>
        <dbReference type="Google" id="ProtNLM"/>
    </source>
</evidence>
<dbReference type="FunFam" id="3.30.740.10:FF:000003">
    <property type="entry name" value="Dynein light chain"/>
    <property type="match status" value="1"/>
</dbReference>
<feature type="compositionally biased region" description="Polar residues" evidence="1">
    <location>
        <begin position="30"/>
        <end position="54"/>
    </location>
</feature>
<dbReference type="OrthoDB" id="6506078at2759"/>
<dbReference type="SMART" id="SM01375">
    <property type="entry name" value="Dynein_light"/>
    <property type="match status" value="1"/>
</dbReference>
<dbReference type="GO" id="GO:0045505">
    <property type="term" value="F:dynein intermediate chain binding"/>
    <property type="evidence" value="ECO:0007669"/>
    <property type="project" value="TreeGrafter"/>
</dbReference>
<dbReference type="EMBL" id="JAMYWD010000004">
    <property type="protein sequence ID" value="KAJ4973879.1"/>
    <property type="molecule type" value="Genomic_DNA"/>
</dbReference>
<feature type="compositionally biased region" description="Low complexity" evidence="1">
    <location>
        <begin position="18"/>
        <end position="29"/>
    </location>
</feature>
<feature type="region of interest" description="Disordered" evidence="1">
    <location>
        <begin position="100"/>
        <end position="143"/>
    </location>
</feature>
<evidence type="ECO:0000313" key="3">
    <source>
        <dbReference type="Proteomes" id="UP001141806"/>
    </source>
</evidence>
<accession>A0A9Q0KNS6</accession>
<comment type="caution">
    <text evidence="2">The sequence shown here is derived from an EMBL/GenBank/DDBJ whole genome shotgun (WGS) entry which is preliminary data.</text>
</comment>
<dbReference type="PANTHER" id="PTHR11886">
    <property type="entry name" value="DYNEIN LIGHT CHAIN"/>
    <property type="match status" value="1"/>
</dbReference>
<dbReference type="GO" id="GO:0005868">
    <property type="term" value="C:cytoplasmic dynein complex"/>
    <property type="evidence" value="ECO:0007669"/>
    <property type="project" value="TreeGrafter"/>
</dbReference>
<feature type="compositionally biased region" description="Basic and acidic residues" evidence="1">
    <location>
        <begin position="113"/>
        <end position="133"/>
    </location>
</feature>
<reference evidence="2" key="1">
    <citation type="journal article" date="2023" name="Plant J.">
        <title>The genome of the king protea, Protea cynaroides.</title>
        <authorList>
            <person name="Chang J."/>
            <person name="Duong T.A."/>
            <person name="Schoeman C."/>
            <person name="Ma X."/>
            <person name="Roodt D."/>
            <person name="Barker N."/>
            <person name="Li Z."/>
            <person name="Van de Peer Y."/>
            <person name="Mizrachi E."/>
        </authorList>
    </citation>
    <scope>NUCLEOTIDE SEQUENCE</scope>
    <source>
        <tissue evidence="2">Young leaves</tissue>
    </source>
</reference>
<dbReference type="GO" id="GO:0007017">
    <property type="term" value="P:microtubule-based process"/>
    <property type="evidence" value="ECO:0007669"/>
    <property type="project" value="InterPro"/>
</dbReference>
<dbReference type="InterPro" id="IPR037177">
    <property type="entry name" value="DLC_sf"/>
</dbReference>
<proteinExistence type="predicted"/>
<organism evidence="2 3">
    <name type="scientific">Protea cynaroides</name>
    <dbReference type="NCBI Taxonomy" id="273540"/>
    <lineage>
        <taxon>Eukaryota</taxon>
        <taxon>Viridiplantae</taxon>
        <taxon>Streptophyta</taxon>
        <taxon>Embryophyta</taxon>
        <taxon>Tracheophyta</taxon>
        <taxon>Spermatophyta</taxon>
        <taxon>Magnoliopsida</taxon>
        <taxon>Proteales</taxon>
        <taxon>Proteaceae</taxon>
        <taxon>Protea</taxon>
    </lineage>
</organism>